<evidence type="ECO:0000313" key="1">
    <source>
        <dbReference type="EMBL" id="CRL19798.1"/>
    </source>
</evidence>
<keyword evidence="2" id="KW-1185">Reference proteome</keyword>
<dbReference type="AlphaFoldDB" id="A0A0G4P0H7"/>
<dbReference type="Proteomes" id="UP000053732">
    <property type="component" value="Unassembled WGS sequence"/>
</dbReference>
<reference evidence="1 2" key="1">
    <citation type="journal article" date="2014" name="Nat. Commun.">
        <title>Multiple recent horizontal transfers of a large genomic region in cheese making fungi.</title>
        <authorList>
            <person name="Cheeseman K."/>
            <person name="Ropars J."/>
            <person name="Renault P."/>
            <person name="Dupont J."/>
            <person name="Gouzy J."/>
            <person name="Branca A."/>
            <person name="Abraham A.L."/>
            <person name="Ceppi M."/>
            <person name="Conseiller E."/>
            <person name="Debuchy R."/>
            <person name="Malagnac F."/>
            <person name="Goarin A."/>
            <person name="Silar P."/>
            <person name="Lacoste S."/>
            <person name="Sallet E."/>
            <person name="Bensimon A."/>
            <person name="Giraud T."/>
            <person name="Brygoo Y."/>
        </authorList>
    </citation>
    <scope>NUCLEOTIDE SEQUENCE [LARGE SCALE GENOMIC DNA]</scope>
    <source>
        <strain evidence="2">FM 013</strain>
    </source>
</reference>
<accession>A0A0G4P0H7</accession>
<gene>
    <name evidence="1" type="ORF">PCAMFM013_S003g000589</name>
</gene>
<dbReference type="EMBL" id="HG793136">
    <property type="protein sequence ID" value="CRL19798.1"/>
    <property type="molecule type" value="Genomic_DNA"/>
</dbReference>
<organism evidence="1 2">
    <name type="scientific">Penicillium camemberti (strain FM 013)</name>
    <dbReference type="NCBI Taxonomy" id="1429867"/>
    <lineage>
        <taxon>Eukaryota</taxon>
        <taxon>Fungi</taxon>
        <taxon>Dikarya</taxon>
        <taxon>Ascomycota</taxon>
        <taxon>Pezizomycotina</taxon>
        <taxon>Eurotiomycetes</taxon>
        <taxon>Eurotiomycetidae</taxon>
        <taxon>Eurotiales</taxon>
        <taxon>Aspergillaceae</taxon>
        <taxon>Penicillium</taxon>
    </lineage>
</organism>
<proteinExistence type="predicted"/>
<sequence length="34" mass="3817">MVLHRISQDKASSWGLPWGQKVVLTGCEFNLMAN</sequence>
<evidence type="ECO:0000313" key="2">
    <source>
        <dbReference type="Proteomes" id="UP000053732"/>
    </source>
</evidence>
<name>A0A0G4P0H7_PENC3</name>
<protein>
    <submittedName>
        <fullName evidence="1">Str. FM013</fullName>
    </submittedName>
</protein>